<name>A0ACD3AD45_9AGAR</name>
<proteinExistence type="predicted"/>
<keyword evidence="2" id="KW-1185">Reference proteome</keyword>
<feature type="non-terminal residue" evidence="1">
    <location>
        <position position="1"/>
    </location>
</feature>
<evidence type="ECO:0000313" key="1">
    <source>
        <dbReference type="EMBL" id="TFK63591.1"/>
    </source>
</evidence>
<organism evidence="1 2">
    <name type="scientific">Pluteus cervinus</name>
    <dbReference type="NCBI Taxonomy" id="181527"/>
    <lineage>
        <taxon>Eukaryota</taxon>
        <taxon>Fungi</taxon>
        <taxon>Dikarya</taxon>
        <taxon>Basidiomycota</taxon>
        <taxon>Agaricomycotina</taxon>
        <taxon>Agaricomycetes</taxon>
        <taxon>Agaricomycetidae</taxon>
        <taxon>Agaricales</taxon>
        <taxon>Pluteineae</taxon>
        <taxon>Pluteaceae</taxon>
        <taxon>Pluteus</taxon>
    </lineage>
</organism>
<feature type="non-terminal residue" evidence="1">
    <location>
        <position position="66"/>
    </location>
</feature>
<sequence>LQAHRNSLAPVSKLPTELLSDVFLHLVTPNSSFERENGTTEPYTITWVCRRWRHIALALPRLWAKI</sequence>
<accession>A0ACD3AD45</accession>
<dbReference type="Proteomes" id="UP000308600">
    <property type="component" value="Unassembled WGS sequence"/>
</dbReference>
<reference evidence="1 2" key="1">
    <citation type="journal article" date="2019" name="Nat. Ecol. Evol.">
        <title>Megaphylogeny resolves global patterns of mushroom evolution.</title>
        <authorList>
            <person name="Varga T."/>
            <person name="Krizsan K."/>
            <person name="Foldi C."/>
            <person name="Dima B."/>
            <person name="Sanchez-Garcia M."/>
            <person name="Sanchez-Ramirez S."/>
            <person name="Szollosi G.J."/>
            <person name="Szarkandi J.G."/>
            <person name="Papp V."/>
            <person name="Albert L."/>
            <person name="Andreopoulos W."/>
            <person name="Angelini C."/>
            <person name="Antonin V."/>
            <person name="Barry K.W."/>
            <person name="Bougher N.L."/>
            <person name="Buchanan P."/>
            <person name="Buyck B."/>
            <person name="Bense V."/>
            <person name="Catcheside P."/>
            <person name="Chovatia M."/>
            <person name="Cooper J."/>
            <person name="Damon W."/>
            <person name="Desjardin D."/>
            <person name="Finy P."/>
            <person name="Geml J."/>
            <person name="Haridas S."/>
            <person name="Hughes K."/>
            <person name="Justo A."/>
            <person name="Karasinski D."/>
            <person name="Kautmanova I."/>
            <person name="Kiss B."/>
            <person name="Kocsube S."/>
            <person name="Kotiranta H."/>
            <person name="LaButti K.M."/>
            <person name="Lechner B.E."/>
            <person name="Liimatainen K."/>
            <person name="Lipzen A."/>
            <person name="Lukacs Z."/>
            <person name="Mihaltcheva S."/>
            <person name="Morgado L.N."/>
            <person name="Niskanen T."/>
            <person name="Noordeloos M.E."/>
            <person name="Ohm R.A."/>
            <person name="Ortiz-Santana B."/>
            <person name="Ovrebo C."/>
            <person name="Racz N."/>
            <person name="Riley R."/>
            <person name="Savchenko A."/>
            <person name="Shiryaev A."/>
            <person name="Soop K."/>
            <person name="Spirin V."/>
            <person name="Szebenyi C."/>
            <person name="Tomsovsky M."/>
            <person name="Tulloss R.E."/>
            <person name="Uehling J."/>
            <person name="Grigoriev I.V."/>
            <person name="Vagvolgyi C."/>
            <person name="Papp T."/>
            <person name="Martin F.M."/>
            <person name="Miettinen O."/>
            <person name="Hibbett D.S."/>
            <person name="Nagy L.G."/>
        </authorList>
    </citation>
    <scope>NUCLEOTIDE SEQUENCE [LARGE SCALE GENOMIC DNA]</scope>
    <source>
        <strain evidence="1 2">NL-1719</strain>
    </source>
</reference>
<protein>
    <submittedName>
        <fullName evidence="1">Uncharacterized protein</fullName>
    </submittedName>
</protein>
<evidence type="ECO:0000313" key="2">
    <source>
        <dbReference type="Proteomes" id="UP000308600"/>
    </source>
</evidence>
<gene>
    <name evidence="1" type="ORF">BDN72DRAFT_729242</name>
</gene>
<dbReference type="EMBL" id="ML208515">
    <property type="protein sequence ID" value="TFK63591.1"/>
    <property type="molecule type" value="Genomic_DNA"/>
</dbReference>